<dbReference type="GeneID" id="108733567"/>
<evidence type="ECO:0000256" key="2">
    <source>
        <dbReference type="ARBA" id="ARBA00006459"/>
    </source>
</evidence>
<keyword evidence="3" id="KW-0813">Transport</keyword>
<dbReference type="PRINTS" id="PR00176">
    <property type="entry name" value="NANEUSMPORT"/>
</dbReference>
<dbReference type="PROSITE" id="PS50267">
    <property type="entry name" value="NA_NEUROTRAN_SYMP_3"/>
    <property type="match status" value="1"/>
</dbReference>
<comment type="subcellular location">
    <subcellularLocation>
        <location evidence="1">Membrane</location>
        <topology evidence="1">Multi-pass membrane protein</topology>
    </subcellularLocation>
</comment>
<feature type="compositionally biased region" description="Basic and acidic residues" evidence="10">
    <location>
        <begin position="141"/>
        <end position="167"/>
    </location>
</feature>
<gene>
    <name evidence="13" type="primary">LOC108733567</name>
</gene>
<dbReference type="PANTHER" id="PTHR11616:SF303">
    <property type="entry name" value="SODIUM- AND CHLORIDE-DEPENDENT GABA TRANSPORTER INE"/>
    <property type="match status" value="1"/>
</dbReference>
<dbReference type="InterPro" id="IPR037272">
    <property type="entry name" value="SNS_sf"/>
</dbReference>
<feature type="binding site" evidence="8">
    <location>
        <position position="636"/>
    </location>
    <ligand>
        <name>Na(+)</name>
        <dbReference type="ChEBI" id="CHEBI:29101"/>
        <label>1</label>
    </ligand>
</feature>
<feature type="region of interest" description="Disordered" evidence="10">
    <location>
        <begin position="60"/>
        <end position="173"/>
    </location>
</feature>
<dbReference type="CTD" id="33659"/>
<feature type="compositionally biased region" description="Polar residues" evidence="10">
    <location>
        <begin position="85"/>
        <end position="109"/>
    </location>
</feature>
<keyword evidence="5" id="KW-0769">Symport</keyword>
<feature type="disulfide bond" evidence="9">
    <location>
        <begin position="470"/>
        <end position="479"/>
    </location>
</feature>
<evidence type="ECO:0000256" key="11">
    <source>
        <dbReference type="SAM" id="Phobius"/>
    </source>
</evidence>
<accession>A0A7F5RJJ1</accession>
<feature type="transmembrane region" description="Helical" evidence="11">
    <location>
        <begin position="519"/>
        <end position="538"/>
    </location>
</feature>
<keyword evidence="8" id="KW-0479">Metal-binding</keyword>
<dbReference type="InParanoid" id="A0A7F5RJJ1"/>
<keyword evidence="4 11" id="KW-0812">Transmembrane</keyword>
<feature type="transmembrane region" description="Helical" evidence="11">
    <location>
        <begin position="809"/>
        <end position="830"/>
    </location>
</feature>
<feature type="transmembrane region" description="Helical" evidence="11">
    <location>
        <begin position="688"/>
        <end position="714"/>
    </location>
</feature>
<name>A0A7F5RJJ1_AGRPL</name>
<evidence type="ECO:0000313" key="12">
    <source>
        <dbReference type="Proteomes" id="UP000192223"/>
    </source>
</evidence>
<dbReference type="OrthoDB" id="6581954at2759"/>
<evidence type="ECO:0000256" key="6">
    <source>
        <dbReference type="ARBA" id="ARBA00022989"/>
    </source>
</evidence>
<feature type="transmembrane region" description="Helical" evidence="11">
    <location>
        <begin position="850"/>
        <end position="870"/>
    </location>
</feature>
<feature type="transmembrane region" description="Helical" evidence="11">
    <location>
        <begin position="550"/>
        <end position="573"/>
    </location>
</feature>
<feature type="transmembrane region" description="Helical" evidence="11">
    <location>
        <begin position="765"/>
        <end position="788"/>
    </location>
</feature>
<dbReference type="SUPFAM" id="SSF161070">
    <property type="entry name" value="SNF-like"/>
    <property type="match status" value="1"/>
</dbReference>
<keyword evidence="6 11" id="KW-1133">Transmembrane helix</keyword>
<feature type="binding site" evidence="8">
    <location>
        <position position="406"/>
    </location>
    <ligand>
        <name>Na(+)</name>
        <dbReference type="ChEBI" id="CHEBI:29101"/>
        <label>1</label>
    </ligand>
</feature>
<evidence type="ECO:0000256" key="5">
    <source>
        <dbReference type="ARBA" id="ARBA00022847"/>
    </source>
</evidence>
<feature type="region of interest" description="Disordered" evidence="10">
    <location>
        <begin position="19"/>
        <end position="40"/>
    </location>
</feature>
<proteinExistence type="inferred from homology"/>
<feature type="compositionally biased region" description="Basic and acidic residues" evidence="10">
    <location>
        <begin position="68"/>
        <end position="80"/>
    </location>
</feature>
<feature type="transmembrane region" description="Helical" evidence="11">
    <location>
        <begin position="630"/>
        <end position="649"/>
    </location>
</feature>
<evidence type="ECO:0000256" key="10">
    <source>
        <dbReference type="SAM" id="MobiDB-lite"/>
    </source>
</evidence>
<evidence type="ECO:0000313" key="13">
    <source>
        <dbReference type="RefSeq" id="XP_025836179.1"/>
    </source>
</evidence>
<feature type="binding site" evidence="8">
    <location>
        <position position="705"/>
    </location>
    <ligand>
        <name>Na(+)</name>
        <dbReference type="ChEBI" id="CHEBI:29101"/>
        <label>1</label>
    </ligand>
</feature>
<dbReference type="GO" id="GO:0046872">
    <property type="term" value="F:metal ion binding"/>
    <property type="evidence" value="ECO:0007669"/>
    <property type="project" value="UniProtKB-KW"/>
</dbReference>
<feature type="transmembrane region" description="Helical" evidence="11">
    <location>
        <begin position="593"/>
        <end position="618"/>
    </location>
</feature>
<organism evidence="12 13">
    <name type="scientific">Agrilus planipennis</name>
    <name type="common">Emerald ash borer</name>
    <name type="synonym">Agrilus marcopoli</name>
    <dbReference type="NCBI Taxonomy" id="224129"/>
    <lineage>
        <taxon>Eukaryota</taxon>
        <taxon>Metazoa</taxon>
        <taxon>Ecdysozoa</taxon>
        <taxon>Arthropoda</taxon>
        <taxon>Hexapoda</taxon>
        <taxon>Insecta</taxon>
        <taxon>Pterygota</taxon>
        <taxon>Neoptera</taxon>
        <taxon>Endopterygota</taxon>
        <taxon>Coleoptera</taxon>
        <taxon>Polyphaga</taxon>
        <taxon>Elateriformia</taxon>
        <taxon>Buprestoidea</taxon>
        <taxon>Buprestidae</taxon>
        <taxon>Agrilinae</taxon>
        <taxon>Agrilus</taxon>
    </lineage>
</organism>
<dbReference type="InterPro" id="IPR000175">
    <property type="entry name" value="Na/ntran_symport"/>
</dbReference>
<dbReference type="FunCoup" id="A0A7F5RJJ1">
    <property type="interactions" value="20"/>
</dbReference>
<keyword evidence="12" id="KW-1185">Reference proteome</keyword>
<sequence length="994" mass="111654">MEGANCPLTNVRFILHNSDSDSEEETLSSNSRNAQINSDANYSKQNGDICQINVPKIQQHAKTVVPKNADRQTDSKESGNRKLTKQQQVRTQTNSNNKVHRVSVSSQENNDFRNRMADVSKNGTSHPKGKIIRVTPLSDNSVERNQKQRPPLHDFRNASPLFEKDETSDSVPTTPMEFVALSSDSRSVEPIFDRTVYANNQTSELCKNYSDSEVESDVYKRRECEKNRLTDMSKKSVPCIQKASSYSVPGTPLLIRNNTNPNFSNRSNYYISSGTQGSNSGFNGGLRHLNSSKSLKLDGTMARSYCERPGSDNDSVFSKPSDRMSIRSLTSIGMGSTDGKKIIIRKVPTSPVELLNLVNSSMPLDEYVYEKNSQDGQSIDGESLYLKPNRRQHWSNKLQFVLACIGYTVGLGSVWRFPYLCYQSGGVFKGAGLASVVISFLLSTYYSVIIAYGIYYFFSSFKDVQPWVKCDNRWNTLDCWVPNKGNRTVVGVYSRTPAEEFYDYKVLQISDGIEHPEGLRWELVACLLCAWILIYFAIWKSIKSSAKVRYLTTTLPFLLILVFLGKSLTLEGANLGTRYFFKPQWELLADAKVWVNAVTQTFNSMGIAFGSMISFASYNKFNNNIVQDTLAVSFVNAVTSLLVGIYSFATIGNIALEQNKSIDDVIADGPGLIFVVYPQAMGKMPASVLWASLFFFMLICLGLNSMFAIVEVVVTSIQDGFPDWIKKHLLCHEMLVLVICVVSFFCGLPNVTKGGIYFFQLLDHYAASVSLIYLAFFEVVAVAWFYGVKRLCDNIKSMTGHTPNLFFRFCWLLAAPLLILAIWISCLVGYESPTYNNGQYEYPVWARALGWTISSLSIIAVPLFAIYVFMKSPGKTLLEKFRNSIQPNIFECPKCGNFVCDHMDDNDDEEEFQPILINPNKSDINIVGNGSYKTSKNPSETNMKISSDKLDRKTSTYENVNDDNVYHTIEYDNKNSINAKCSDTCSCSSHFTDK</sequence>
<feature type="transmembrane region" description="Helical" evidence="11">
    <location>
        <begin position="398"/>
        <end position="419"/>
    </location>
</feature>
<feature type="transmembrane region" description="Helical" evidence="11">
    <location>
        <begin position="735"/>
        <end position="759"/>
    </location>
</feature>
<dbReference type="GO" id="GO:0005283">
    <property type="term" value="F:amino acid:sodium symporter activity"/>
    <property type="evidence" value="ECO:0007669"/>
    <property type="project" value="TreeGrafter"/>
</dbReference>
<dbReference type="Proteomes" id="UP000192223">
    <property type="component" value="Unplaced"/>
</dbReference>
<feature type="binding site" evidence="8">
    <location>
        <position position="604"/>
    </location>
    <ligand>
        <name>Na(+)</name>
        <dbReference type="ChEBI" id="CHEBI:29101"/>
        <label>1</label>
    </ligand>
</feature>
<feature type="transmembrane region" description="Helical" evidence="11">
    <location>
        <begin position="431"/>
        <end position="458"/>
    </location>
</feature>
<evidence type="ECO:0000256" key="3">
    <source>
        <dbReference type="ARBA" id="ARBA00022448"/>
    </source>
</evidence>
<feature type="binding site" evidence="8">
    <location>
        <position position="409"/>
    </location>
    <ligand>
        <name>Na(+)</name>
        <dbReference type="ChEBI" id="CHEBI:29101"/>
        <label>1</label>
    </ligand>
</feature>
<evidence type="ECO:0000256" key="1">
    <source>
        <dbReference type="ARBA" id="ARBA00004141"/>
    </source>
</evidence>
<protein>
    <submittedName>
        <fullName evidence="13">Sodium- and chloride-dependent GABA transporter ine</fullName>
    </submittedName>
</protein>
<comment type="similarity">
    <text evidence="2">Belongs to the sodium:neurotransmitter symporter (SNF) (TC 2.A.22) family.</text>
</comment>
<dbReference type="Pfam" id="PF00209">
    <property type="entry name" value="SNF"/>
    <property type="match status" value="2"/>
</dbReference>
<feature type="binding site" evidence="8">
    <location>
        <position position="701"/>
    </location>
    <ligand>
        <name>Na(+)</name>
        <dbReference type="ChEBI" id="CHEBI:29101"/>
        <label>1</label>
    </ligand>
</feature>
<evidence type="ECO:0000256" key="4">
    <source>
        <dbReference type="ARBA" id="ARBA00022692"/>
    </source>
</evidence>
<dbReference type="GO" id="GO:0005886">
    <property type="term" value="C:plasma membrane"/>
    <property type="evidence" value="ECO:0007669"/>
    <property type="project" value="TreeGrafter"/>
</dbReference>
<dbReference type="KEGG" id="apln:108733567"/>
<dbReference type="PANTHER" id="PTHR11616">
    <property type="entry name" value="SODIUM/CHLORIDE DEPENDENT TRANSPORTER"/>
    <property type="match status" value="1"/>
</dbReference>
<keyword evidence="7 11" id="KW-0472">Membrane</keyword>
<reference evidence="13" key="1">
    <citation type="submission" date="2025-08" db="UniProtKB">
        <authorList>
            <consortium name="RefSeq"/>
        </authorList>
    </citation>
    <scope>IDENTIFICATION</scope>
    <source>
        <tissue evidence="13">Entire body</tissue>
    </source>
</reference>
<dbReference type="RefSeq" id="XP_025836179.1">
    <property type="nucleotide sequence ID" value="XM_025980394.1"/>
</dbReference>
<evidence type="ECO:0000256" key="9">
    <source>
        <dbReference type="PIRSR" id="PIRSR600175-2"/>
    </source>
</evidence>
<keyword evidence="9" id="KW-1015">Disulfide bond</keyword>
<dbReference type="AlphaFoldDB" id="A0A7F5RJJ1"/>
<dbReference type="GO" id="GO:0089718">
    <property type="term" value="P:amino acid import across plasma membrane"/>
    <property type="evidence" value="ECO:0007669"/>
    <property type="project" value="TreeGrafter"/>
</dbReference>
<evidence type="ECO:0000256" key="8">
    <source>
        <dbReference type="PIRSR" id="PIRSR600175-1"/>
    </source>
</evidence>
<keyword evidence="8" id="KW-0915">Sodium</keyword>
<evidence type="ECO:0000256" key="7">
    <source>
        <dbReference type="ARBA" id="ARBA00023136"/>
    </source>
</evidence>